<dbReference type="InterPro" id="IPR001628">
    <property type="entry name" value="Znf_hrmn_rcpt"/>
</dbReference>
<keyword evidence="5" id="KW-0805">Transcription regulation</keyword>
<dbReference type="STRING" id="151549.A0A4C1WM83"/>
<dbReference type="GO" id="GO:0043565">
    <property type="term" value="F:sequence-specific DNA binding"/>
    <property type="evidence" value="ECO:0007669"/>
    <property type="project" value="InterPro"/>
</dbReference>
<keyword evidence="13" id="KW-1185">Reference proteome</keyword>
<dbReference type="EMBL" id="BGZK01000605">
    <property type="protein sequence ID" value="GBP52566.1"/>
    <property type="molecule type" value="Genomic_DNA"/>
</dbReference>
<evidence type="ECO:0000256" key="8">
    <source>
        <dbReference type="ARBA" id="ARBA00023170"/>
    </source>
</evidence>
<evidence type="ECO:0000256" key="3">
    <source>
        <dbReference type="ARBA" id="ARBA00022771"/>
    </source>
</evidence>
<evidence type="ECO:0000313" key="12">
    <source>
        <dbReference type="EMBL" id="GBP52566.1"/>
    </source>
</evidence>
<evidence type="ECO:0000256" key="10">
    <source>
        <dbReference type="SAM" id="MobiDB-lite"/>
    </source>
</evidence>
<dbReference type="PANTHER" id="PTHR48092">
    <property type="entry name" value="KNIRPS-RELATED PROTEIN-RELATED"/>
    <property type="match status" value="1"/>
</dbReference>
<keyword evidence="4" id="KW-0862">Zinc</keyword>
<evidence type="ECO:0000256" key="6">
    <source>
        <dbReference type="ARBA" id="ARBA00023125"/>
    </source>
</evidence>
<sequence>MRAESAPPLFGQEMSPRLPKSLSIRSLKSALSISSDSKKRNKRFLHSFAWRVARRRMVHEMYADFIPSDFSCSQWAWCAALLWLQFCREELSPASSVNGCSGDGDRRQKKGPAPRQQEELCLVCGDRASGYHYNALTCEGCKVGVRLWRNPGAVAPGAAPGPRPRSAGSPRRTPARALPLSLSP</sequence>
<evidence type="ECO:0000313" key="13">
    <source>
        <dbReference type="Proteomes" id="UP000299102"/>
    </source>
</evidence>
<dbReference type="Pfam" id="PF00105">
    <property type="entry name" value="zf-C4"/>
    <property type="match status" value="1"/>
</dbReference>
<comment type="caution">
    <text evidence="12">The sequence shown here is derived from an EMBL/GenBank/DDBJ whole genome shotgun (WGS) entry which is preliminary data.</text>
</comment>
<name>A0A4C1WM83_EUMVA</name>
<dbReference type="InterPro" id="IPR050200">
    <property type="entry name" value="Nuclear_hormone_rcpt_NR3"/>
</dbReference>
<protein>
    <submittedName>
        <fullName evidence="12">Ecdysone receptor</fullName>
    </submittedName>
</protein>
<dbReference type="GO" id="GO:0008270">
    <property type="term" value="F:zinc ion binding"/>
    <property type="evidence" value="ECO:0007669"/>
    <property type="project" value="UniProtKB-KW"/>
</dbReference>
<dbReference type="InterPro" id="IPR013088">
    <property type="entry name" value="Znf_NHR/GATA"/>
</dbReference>
<organism evidence="12 13">
    <name type="scientific">Eumeta variegata</name>
    <name type="common">Bagworm moth</name>
    <name type="synonym">Eumeta japonica</name>
    <dbReference type="NCBI Taxonomy" id="151549"/>
    <lineage>
        <taxon>Eukaryota</taxon>
        <taxon>Metazoa</taxon>
        <taxon>Ecdysozoa</taxon>
        <taxon>Arthropoda</taxon>
        <taxon>Hexapoda</taxon>
        <taxon>Insecta</taxon>
        <taxon>Pterygota</taxon>
        <taxon>Neoptera</taxon>
        <taxon>Endopterygota</taxon>
        <taxon>Lepidoptera</taxon>
        <taxon>Glossata</taxon>
        <taxon>Ditrysia</taxon>
        <taxon>Tineoidea</taxon>
        <taxon>Psychidae</taxon>
        <taxon>Oiketicinae</taxon>
        <taxon>Eumeta</taxon>
    </lineage>
</organism>
<comment type="subcellular location">
    <subcellularLocation>
        <location evidence="1">Nucleus</location>
    </subcellularLocation>
</comment>
<proteinExistence type="predicted"/>
<dbReference type="AlphaFoldDB" id="A0A4C1WM83"/>
<feature type="region of interest" description="Disordered" evidence="10">
    <location>
        <begin position="153"/>
        <end position="184"/>
    </location>
</feature>
<dbReference type="Gene3D" id="3.30.50.10">
    <property type="entry name" value="Erythroid Transcription Factor GATA-1, subunit A"/>
    <property type="match status" value="1"/>
</dbReference>
<dbReference type="PRINTS" id="PR00047">
    <property type="entry name" value="STROIDFINGER"/>
</dbReference>
<keyword evidence="6" id="KW-0238">DNA-binding</keyword>
<feature type="compositionally biased region" description="Low complexity" evidence="10">
    <location>
        <begin position="153"/>
        <end position="177"/>
    </location>
</feature>
<feature type="domain" description="Nuclear receptor" evidence="11">
    <location>
        <begin position="120"/>
        <end position="143"/>
    </location>
</feature>
<dbReference type="SUPFAM" id="SSF57716">
    <property type="entry name" value="Glucocorticoid receptor-like (DNA-binding domain)"/>
    <property type="match status" value="1"/>
</dbReference>
<evidence type="ECO:0000256" key="7">
    <source>
        <dbReference type="ARBA" id="ARBA00023163"/>
    </source>
</evidence>
<accession>A0A4C1WM83</accession>
<dbReference type="Proteomes" id="UP000299102">
    <property type="component" value="Unassembled WGS sequence"/>
</dbReference>
<evidence type="ECO:0000256" key="4">
    <source>
        <dbReference type="ARBA" id="ARBA00022833"/>
    </source>
</evidence>
<keyword evidence="9" id="KW-0539">Nucleus</keyword>
<evidence type="ECO:0000259" key="11">
    <source>
        <dbReference type="Pfam" id="PF00105"/>
    </source>
</evidence>
<gene>
    <name evidence="12" type="primary">EcR</name>
    <name evidence="12" type="ORF">EVAR_39089_1</name>
</gene>
<dbReference type="GO" id="GO:0003700">
    <property type="term" value="F:DNA-binding transcription factor activity"/>
    <property type="evidence" value="ECO:0007669"/>
    <property type="project" value="InterPro"/>
</dbReference>
<dbReference type="GO" id="GO:0005634">
    <property type="term" value="C:nucleus"/>
    <property type="evidence" value="ECO:0007669"/>
    <property type="project" value="UniProtKB-SubCell"/>
</dbReference>
<keyword evidence="8 12" id="KW-0675">Receptor</keyword>
<evidence type="ECO:0000256" key="9">
    <source>
        <dbReference type="ARBA" id="ARBA00023242"/>
    </source>
</evidence>
<reference evidence="12 13" key="1">
    <citation type="journal article" date="2019" name="Commun. Biol.">
        <title>The bagworm genome reveals a unique fibroin gene that provides high tensile strength.</title>
        <authorList>
            <person name="Kono N."/>
            <person name="Nakamura H."/>
            <person name="Ohtoshi R."/>
            <person name="Tomita M."/>
            <person name="Numata K."/>
            <person name="Arakawa K."/>
        </authorList>
    </citation>
    <scope>NUCLEOTIDE SEQUENCE [LARGE SCALE GENOMIC DNA]</scope>
</reference>
<keyword evidence="2" id="KW-0479">Metal-binding</keyword>
<evidence type="ECO:0000256" key="1">
    <source>
        <dbReference type="ARBA" id="ARBA00004123"/>
    </source>
</evidence>
<evidence type="ECO:0000256" key="5">
    <source>
        <dbReference type="ARBA" id="ARBA00023015"/>
    </source>
</evidence>
<dbReference type="OrthoDB" id="5837785at2759"/>
<evidence type="ECO:0000256" key="2">
    <source>
        <dbReference type="ARBA" id="ARBA00022723"/>
    </source>
</evidence>
<keyword evidence="7" id="KW-0804">Transcription</keyword>
<keyword evidence="3" id="KW-0863">Zinc-finger</keyword>